<evidence type="ECO:0000313" key="1">
    <source>
        <dbReference type="EMBL" id="MPN02391.1"/>
    </source>
</evidence>
<accession>A0A645EK85</accession>
<sequence length="69" mass="8098">MLFERQRVAGDMLQLQIANGFQRVEVLRLRLPRQAVHHVRIDVYKPSFARPVQRIEKLCKSVNSPDTLE</sequence>
<dbReference type="EMBL" id="VSSQ01048337">
    <property type="protein sequence ID" value="MPN02391.1"/>
    <property type="molecule type" value="Genomic_DNA"/>
</dbReference>
<proteinExistence type="predicted"/>
<gene>
    <name evidence="1" type="ORF">SDC9_149607</name>
</gene>
<organism evidence="1">
    <name type="scientific">bioreactor metagenome</name>
    <dbReference type="NCBI Taxonomy" id="1076179"/>
    <lineage>
        <taxon>unclassified sequences</taxon>
        <taxon>metagenomes</taxon>
        <taxon>ecological metagenomes</taxon>
    </lineage>
</organism>
<protein>
    <submittedName>
        <fullName evidence="1">Uncharacterized protein</fullName>
    </submittedName>
</protein>
<dbReference type="AlphaFoldDB" id="A0A645EK85"/>
<name>A0A645EK85_9ZZZZ</name>
<reference evidence="1" key="1">
    <citation type="submission" date="2019-08" db="EMBL/GenBank/DDBJ databases">
        <authorList>
            <person name="Kucharzyk K."/>
            <person name="Murdoch R.W."/>
            <person name="Higgins S."/>
            <person name="Loffler F."/>
        </authorList>
    </citation>
    <scope>NUCLEOTIDE SEQUENCE</scope>
</reference>
<comment type="caution">
    <text evidence="1">The sequence shown here is derived from an EMBL/GenBank/DDBJ whole genome shotgun (WGS) entry which is preliminary data.</text>
</comment>